<comment type="subunit">
    <text evidence="5">Homodimer.</text>
</comment>
<dbReference type="InterPro" id="IPR023774">
    <property type="entry name" value="Put_metal_dep_hydrolase_YfiT"/>
</dbReference>
<organism evidence="7 8">
    <name type="scientific">Lysinibacillus fusiformis</name>
    <dbReference type="NCBI Taxonomy" id="28031"/>
    <lineage>
        <taxon>Bacteria</taxon>
        <taxon>Bacillati</taxon>
        <taxon>Bacillota</taxon>
        <taxon>Bacilli</taxon>
        <taxon>Bacillales</taxon>
        <taxon>Bacillaceae</taxon>
        <taxon>Lysinibacillus</taxon>
    </lineage>
</organism>
<dbReference type="Gene3D" id="1.20.120.450">
    <property type="entry name" value="dinb family like domain"/>
    <property type="match status" value="1"/>
</dbReference>
<evidence type="ECO:0000259" key="6">
    <source>
        <dbReference type="Pfam" id="PF12867"/>
    </source>
</evidence>
<dbReference type="Proteomes" id="UP000094784">
    <property type="component" value="Unassembled WGS sequence"/>
</dbReference>
<keyword evidence="1 5" id="KW-0963">Cytoplasm</keyword>
<keyword evidence="3 5" id="KW-0378">Hydrolase</keyword>
<evidence type="ECO:0000256" key="5">
    <source>
        <dbReference type="HAMAP-Rule" id="MF_01256"/>
    </source>
</evidence>
<gene>
    <name evidence="7" type="ORF">BG258_18250</name>
</gene>
<dbReference type="GO" id="GO:0005737">
    <property type="term" value="C:cytoplasm"/>
    <property type="evidence" value="ECO:0007669"/>
    <property type="project" value="UniProtKB-SubCell"/>
</dbReference>
<dbReference type="EMBL" id="MECQ01000002">
    <property type="protein sequence ID" value="ODV54015.1"/>
    <property type="molecule type" value="Genomic_DNA"/>
</dbReference>
<dbReference type="HAMAP" id="MF_01256">
    <property type="entry name" value="YfiT_hydrol"/>
    <property type="match status" value="1"/>
</dbReference>
<dbReference type="InterPro" id="IPR024775">
    <property type="entry name" value="DinB-like"/>
</dbReference>
<protein>
    <recommendedName>
        <fullName evidence="5">Putative metal-dependent hydrolase BG258_18250</fullName>
        <ecNumber evidence="5">3.-.-.-</ecNumber>
    </recommendedName>
</protein>
<feature type="binding site" evidence="5">
    <location>
        <position position="167"/>
    </location>
    <ligand>
        <name>Zn(2+)</name>
        <dbReference type="ChEBI" id="CHEBI:29105"/>
    </ligand>
</feature>
<evidence type="ECO:0000256" key="4">
    <source>
        <dbReference type="ARBA" id="ARBA00022833"/>
    </source>
</evidence>
<feature type="binding site" evidence="5">
    <location>
        <position position="72"/>
    </location>
    <ligand>
        <name>Zn(2+)</name>
        <dbReference type="ChEBI" id="CHEBI:29105"/>
    </ligand>
</feature>
<name>A0A1E4R0R7_9BACI</name>
<accession>A0A1E4R0R7</accession>
<evidence type="ECO:0000313" key="7">
    <source>
        <dbReference type="EMBL" id="ODV54015.1"/>
    </source>
</evidence>
<dbReference type="EC" id="3.-.-.-" evidence="5"/>
<evidence type="ECO:0000256" key="2">
    <source>
        <dbReference type="ARBA" id="ARBA00022723"/>
    </source>
</evidence>
<reference evidence="7 8" key="1">
    <citation type="submission" date="2016-09" db="EMBL/GenBank/DDBJ databases">
        <title>Draft genome sequence of the soil isolate, Lysinibacillus fusiformis M5, a potential hypoxanthine producer.</title>
        <authorList>
            <person name="Gallegos-Monterrosa R."/>
            <person name="Maroti G."/>
            <person name="Balint B."/>
            <person name="Kovacs A.T."/>
        </authorList>
    </citation>
    <scope>NUCLEOTIDE SEQUENCE [LARGE SCALE GENOMIC DNA]</scope>
    <source>
        <strain evidence="7 8">M5</strain>
    </source>
</reference>
<feature type="binding site" evidence="5">
    <location>
        <position position="163"/>
    </location>
    <ligand>
        <name>Zn(2+)</name>
        <dbReference type="ChEBI" id="CHEBI:29105"/>
    </ligand>
</feature>
<dbReference type="InterPro" id="IPR034660">
    <property type="entry name" value="DinB/YfiT-like"/>
</dbReference>
<comment type="caution">
    <text evidence="7">The sequence shown here is derived from an EMBL/GenBank/DDBJ whole genome shotgun (WGS) entry which is preliminary data.</text>
</comment>
<comment type="similarity">
    <text evidence="5">Belongs to the metal hydrolase YfiT family.</text>
</comment>
<dbReference type="Pfam" id="PF12867">
    <property type="entry name" value="DinB_2"/>
    <property type="match status" value="1"/>
</dbReference>
<dbReference type="RefSeq" id="WP_069482932.1">
    <property type="nucleotide sequence ID" value="NZ_KV766182.1"/>
</dbReference>
<proteinExistence type="inferred from homology"/>
<evidence type="ECO:0000256" key="1">
    <source>
        <dbReference type="ARBA" id="ARBA00022490"/>
    </source>
</evidence>
<dbReference type="AlphaFoldDB" id="A0A1E4R0R7"/>
<dbReference type="SUPFAM" id="SSF109854">
    <property type="entry name" value="DinB/YfiT-like putative metalloenzymes"/>
    <property type="match status" value="1"/>
</dbReference>
<comment type="function">
    <text evidence="5">Possible metal-dependent hydrolase.</text>
</comment>
<evidence type="ECO:0000313" key="8">
    <source>
        <dbReference type="Proteomes" id="UP000094784"/>
    </source>
</evidence>
<keyword evidence="4 5" id="KW-0862">Zinc</keyword>
<dbReference type="NCBIfam" id="NF009807">
    <property type="entry name" value="PRK13291.1"/>
    <property type="match status" value="1"/>
</dbReference>
<feature type="domain" description="DinB-like" evidence="6">
    <location>
        <begin position="39"/>
        <end position="171"/>
    </location>
</feature>
<sequence>MEESNLIDFDLRYPIGEFQCPKEVTSQQVKEWVEDIRLLPQQLEEALSGASEQELAKSYRENGWTVTQLVHHIADSHMNSYIRFKLALTEDEPTIKPYNEAEWALLPDSEMPVATSLTLIESLHGRWVYLLTGLKDEHLKRAFNHPDLGLTTLEQAIGLYAWHGKHHLTHIQNALSLI</sequence>
<comment type="subcellular location">
    <subcellularLocation>
        <location evidence="5">Cytoplasm</location>
    </subcellularLocation>
</comment>
<comment type="cofactor">
    <cofactor evidence="5">
        <name>Zn(2+)</name>
        <dbReference type="ChEBI" id="CHEBI:29105"/>
    </cofactor>
    <text evidence="5">Binds 1 zinc ion per subunit.</text>
</comment>
<dbReference type="GO" id="GO:0016787">
    <property type="term" value="F:hydrolase activity"/>
    <property type="evidence" value="ECO:0007669"/>
    <property type="project" value="UniProtKB-UniRule"/>
</dbReference>
<dbReference type="GO" id="GO:0008270">
    <property type="term" value="F:zinc ion binding"/>
    <property type="evidence" value="ECO:0007669"/>
    <property type="project" value="UniProtKB-UniRule"/>
</dbReference>
<dbReference type="OrthoDB" id="9796039at2"/>
<keyword evidence="2 5" id="KW-0479">Metal-binding</keyword>
<evidence type="ECO:0000256" key="3">
    <source>
        <dbReference type="ARBA" id="ARBA00022801"/>
    </source>
</evidence>